<keyword evidence="9 11" id="KW-0456">Lyase</keyword>
<dbReference type="AlphaFoldDB" id="A0A9D2S4P2"/>
<keyword evidence="6 11" id="KW-0479">Metal-binding</keyword>
<evidence type="ECO:0000256" key="8">
    <source>
        <dbReference type="ARBA" id="ARBA00023014"/>
    </source>
</evidence>
<organism evidence="14 15">
    <name type="scientific">Candidatus Gemmiger avicola</name>
    <dbReference type="NCBI Taxonomy" id="2838605"/>
    <lineage>
        <taxon>Bacteria</taxon>
        <taxon>Bacillati</taxon>
        <taxon>Bacillota</taxon>
        <taxon>Clostridia</taxon>
        <taxon>Eubacteriales</taxon>
        <taxon>Gemmiger</taxon>
    </lineage>
</organism>
<evidence type="ECO:0000256" key="1">
    <source>
        <dbReference type="ARBA" id="ARBA00001966"/>
    </source>
</evidence>
<keyword evidence="4 11" id="KW-0312">Gluconeogenesis</keyword>
<dbReference type="GO" id="GO:0051539">
    <property type="term" value="F:4 iron, 4 sulfur cluster binding"/>
    <property type="evidence" value="ECO:0007669"/>
    <property type="project" value="UniProtKB-UniRule"/>
</dbReference>
<reference evidence="14" key="1">
    <citation type="journal article" date="2021" name="PeerJ">
        <title>Extensive microbial diversity within the chicken gut microbiome revealed by metagenomics and culture.</title>
        <authorList>
            <person name="Gilroy R."/>
            <person name="Ravi A."/>
            <person name="Getino M."/>
            <person name="Pursley I."/>
            <person name="Horton D.L."/>
            <person name="Alikhan N.F."/>
            <person name="Baker D."/>
            <person name="Gharbi K."/>
            <person name="Hall N."/>
            <person name="Watson M."/>
            <person name="Adriaenssens E.M."/>
            <person name="Foster-Nyarko E."/>
            <person name="Jarju S."/>
            <person name="Secka A."/>
            <person name="Antonio M."/>
            <person name="Oren A."/>
            <person name="Chaudhuri R.R."/>
            <person name="La Ragione R."/>
            <person name="Hildebrand F."/>
            <person name="Pallen M.J."/>
        </authorList>
    </citation>
    <scope>NUCLEOTIDE SEQUENCE</scope>
    <source>
        <strain evidence="14">ChiBcec8-13705</strain>
    </source>
</reference>
<dbReference type="Pfam" id="PF03315">
    <property type="entry name" value="SDH_beta"/>
    <property type="match status" value="1"/>
</dbReference>
<dbReference type="EMBL" id="DWYG01000148">
    <property type="protein sequence ID" value="HJB42560.1"/>
    <property type="molecule type" value="Genomic_DNA"/>
</dbReference>
<evidence type="ECO:0000256" key="6">
    <source>
        <dbReference type="ARBA" id="ARBA00022723"/>
    </source>
</evidence>
<evidence type="ECO:0000256" key="11">
    <source>
        <dbReference type="PIRNR" id="PIRNR036692"/>
    </source>
</evidence>
<dbReference type="PANTHER" id="PTHR30182">
    <property type="entry name" value="L-SERINE DEHYDRATASE"/>
    <property type="match status" value="1"/>
</dbReference>
<dbReference type="InterPro" id="IPR029009">
    <property type="entry name" value="ASB_dom_sf"/>
</dbReference>
<dbReference type="SUPFAM" id="SSF143548">
    <property type="entry name" value="Serine metabolism enzymes domain"/>
    <property type="match status" value="1"/>
</dbReference>
<evidence type="ECO:0000256" key="10">
    <source>
        <dbReference type="ARBA" id="ARBA00049406"/>
    </source>
</evidence>
<sequence>MRLFDVLGPVMTGPSSSHTAGAVRIGLTARKLLGEPPAEAEILLHGSFAATGRGHGTDRALVAGLLGMQPDDEAIPRSFALARAAGLRFSIGSVVLRGAHPNTALLRLAGPSGRKLEVMGASIGGGRINICQIDGITTNFGADHDTLIVHNLDTPGHVAAVTGCLSAREINIATMQLYRSTAGGYAVMVLECDQPLPDTLVAEVRALPGIVKVTSLNL</sequence>
<dbReference type="InterPro" id="IPR051318">
    <property type="entry name" value="Fe-S_L-Ser"/>
</dbReference>
<keyword evidence="7 11" id="KW-0408">Iron</keyword>
<proteinExistence type="inferred from homology"/>
<feature type="domain" description="ACT" evidence="13">
    <location>
        <begin position="146"/>
        <end position="218"/>
    </location>
</feature>
<evidence type="ECO:0000256" key="5">
    <source>
        <dbReference type="ARBA" id="ARBA00022485"/>
    </source>
</evidence>
<dbReference type="Gene3D" id="3.30.70.260">
    <property type="match status" value="1"/>
</dbReference>
<dbReference type="PIRSF" id="PIRSF036692">
    <property type="entry name" value="SDH_B"/>
    <property type="match status" value="1"/>
</dbReference>
<keyword evidence="8 11" id="KW-0411">Iron-sulfur</keyword>
<gene>
    <name evidence="14" type="primary">sdaAB</name>
    <name evidence="14" type="ORF">H9945_08680</name>
</gene>
<evidence type="ECO:0000313" key="15">
    <source>
        <dbReference type="Proteomes" id="UP000886803"/>
    </source>
</evidence>
<dbReference type="InterPro" id="IPR005131">
    <property type="entry name" value="Ser_deHydtase_bsu"/>
</dbReference>
<dbReference type="CDD" id="cd04903">
    <property type="entry name" value="ACT_LSD"/>
    <property type="match status" value="1"/>
</dbReference>
<comment type="caution">
    <text evidence="14">The sequence shown here is derived from an EMBL/GenBank/DDBJ whole genome shotgun (WGS) entry which is preliminary data.</text>
</comment>
<comment type="pathway">
    <text evidence="2 11">Carbohydrate biosynthesis; gluconeogenesis.</text>
</comment>
<evidence type="ECO:0000256" key="12">
    <source>
        <dbReference type="RuleBase" id="RU366059"/>
    </source>
</evidence>
<dbReference type="Proteomes" id="UP000886803">
    <property type="component" value="Unassembled WGS sequence"/>
</dbReference>
<dbReference type="SUPFAM" id="SSF55021">
    <property type="entry name" value="ACT-like"/>
    <property type="match status" value="1"/>
</dbReference>
<dbReference type="GO" id="GO:0006094">
    <property type="term" value="P:gluconeogenesis"/>
    <property type="evidence" value="ECO:0007669"/>
    <property type="project" value="UniProtKB-UniRule"/>
</dbReference>
<evidence type="ECO:0000313" key="14">
    <source>
        <dbReference type="EMBL" id="HJB42560.1"/>
    </source>
</evidence>
<dbReference type="GO" id="GO:0003941">
    <property type="term" value="F:L-serine ammonia-lyase activity"/>
    <property type="evidence" value="ECO:0007669"/>
    <property type="project" value="UniProtKB-UniRule"/>
</dbReference>
<comment type="cofactor">
    <cofactor evidence="1 12">
        <name>[4Fe-4S] cluster</name>
        <dbReference type="ChEBI" id="CHEBI:49883"/>
    </cofactor>
</comment>
<evidence type="ECO:0000256" key="3">
    <source>
        <dbReference type="ARBA" id="ARBA00008636"/>
    </source>
</evidence>
<protein>
    <recommendedName>
        <fullName evidence="11">L-serine deaminase</fullName>
    </recommendedName>
</protein>
<evidence type="ECO:0000256" key="2">
    <source>
        <dbReference type="ARBA" id="ARBA00004742"/>
    </source>
</evidence>
<dbReference type="InterPro" id="IPR045865">
    <property type="entry name" value="ACT-like_dom_sf"/>
</dbReference>
<comment type="catalytic activity">
    <reaction evidence="10 11 12">
        <text>L-serine = pyruvate + NH4(+)</text>
        <dbReference type="Rhea" id="RHEA:19169"/>
        <dbReference type="ChEBI" id="CHEBI:15361"/>
        <dbReference type="ChEBI" id="CHEBI:28938"/>
        <dbReference type="ChEBI" id="CHEBI:33384"/>
        <dbReference type="EC" id="4.3.1.17"/>
    </reaction>
</comment>
<dbReference type="InterPro" id="IPR002912">
    <property type="entry name" value="ACT_dom"/>
</dbReference>
<dbReference type="Pfam" id="PF01842">
    <property type="entry name" value="ACT"/>
    <property type="match status" value="1"/>
</dbReference>
<evidence type="ECO:0000256" key="4">
    <source>
        <dbReference type="ARBA" id="ARBA00022432"/>
    </source>
</evidence>
<dbReference type="Gene3D" id="3.30.1330.90">
    <property type="entry name" value="D-3-phosphoglycerate dehydrogenase, domain 3"/>
    <property type="match status" value="1"/>
</dbReference>
<dbReference type="NCBIfam" id="TIGR00719">
    <property type="entry name" value="sda_beta"/>
    <property type="match status" value="1"/>
</dbReference>
<evidence type="ECO:0000256" key="7">
    <source>
        <dbReference type="ARBA" id="ARBA00023004"/>
    </source>
</evidence>
<dbReference type="PROSITE" id="PS51671">
    <property type="entry name" value="ACT"/>
    <property type="match status" value="1"/>
</dbReference>
<accession>A0A9D2S4P2</accession>
<evidence type="ECO:0000256" key="9">
    <source>
        <dbReference type="ARBA" id="ARBA00023239"/>
    </source>
</evidence>
<dbReference type="PANTHER" id="PTHR30182:SF12">
    <property type="entry name" value="L-SERINE DEHYDRATASE, BETA CHAIN-RELATED"/>
    <property type="match status" value="1"/>
</dbReference>
<keyword evidence="5 11" id="KW-0004">4Fe-4S</keyword>
<reference evidence="14" key="2">
    <citation type="submission" date="2021-04" db="EMBL/GenBank/DDBJ databases">
        <authorList>
            <person name="Gilroy R."/>
        </authorList>
    </citation>
    <scope>NUCLEOTIDE SEQUENCE</scope>
    <source>
        <strain evidence="14">ChiBcec8-13705</strain>
    </source>
</reference>
<dbReference type="InterPro" id="IPR004643">
    <property type="entry name" value="Fe-S_L-Ser_bsu"/>
</dbReference>
<evidence type="ECO:0000259" key="13">
    <source>
        <dbReference type="PROSITE" id="PS51671"/>
    </source>
</evidence>
<name>A0A9D2S4P2_9FIRM</name>
<comment type="similarity">
    <text evidence="3 11 12">Belongs to the iron-sulfur dependent L-serine dehydratase family.</text>
</comment>
<dbReference type="GO" id="GO:0046872">
    <property type="term" value="F:metal ion binding"/>
    <property type="evidence" value="ECO:0007669"/>
    <property type="project" value="UniProtKB-UniRule"/>
</dbReference>